<reference evidence="3 4" key="1">
    <citation type="journal article" date="2014" name="Appl. Environ. Microbiol.">
        <title>Elucidation of insertion elements encoded on plasmids and in vitro construction of shuttle vectors from the toxic cyanobacterium Planktothrix.</title>
        <authorList>
            <person name="Christiansen G."/>
            <person name="Goesmann A."/>
            <person name="Kurmayer R."/>
        </authorList>
    </citation>
    <scope>NUCLEOTIDE SEQUENCE [LARGE SCALE GENOMIC DNA]</scope>
    <source>
        <strain evidence="3 4">NIVA-CYA 126/8</strain>
    </source>
</reference>
<dbReference type="Gene3D" id="3.40.50.1010">
    <property type="entry name" value="5'-nuclease"/>
    <property type="match status" value="1"/>
</dbReference>
<dbReference type="HOGENOM" id="CLU_121774_1_1_3"/>
<dbReference type="PATRIC" id="fig|388467.6.peg.1915"/>
<dbReference type="InterPro" id="IPR051619">
    <property type="entry name" value="TypeII_TA_RNase_PINc/VapC"/>
</dbReference>
<evidence type="ECO:0000256" key="1">
    <source>
        <dbReference type="ARBA" id="ARBA00022842"/>
    </source>
</evidence>
<dbReference type="InterPro" id="IPR002716">
    <property type="entry name" value="PIN_dom"/>
</dbReference>
<dbReference type="RefSeq" id="WP_042153938.1">
    <property type="nucleotide sequence ID" value="NZ_CM002803.1"/>
</dbReference>
<protein>
    <recommendedName>
        <fullName evidence="2">PIN domain-containing protein</fullName>
    </recommendedName>
</protein>
<dbReference type="EMBL" id="CM002803">
    <property type="protein sequence ID" value="KEI66943.1"/>
    <property type="molecule type" value="Genomic_DNA"/>
</dbReference>
<evidence type="ECO:0000259" key="2">
    <source>
        <dbReference type="Pfam" id="PF01850"/>
    </source>
</evidence>
<evidence type="ECO:0000313" key="3">
    <source>
        <dbReference type="EMBL" id="KEI66943.1"/>
    </source>
</evidence>
<dbReference type="PANTHER" id="PTHR35901:SF1">
    <property type="entry name" value="EXONUCLEASE VAPC9"/>
    <property type="match status" value="1"/>
</dbReference>
<dbReference type="AlphaFoldDB" id="A0A073CGY5"/>
<proteinExistence type="predicted"/>
<accession>A0A073CGY5</accession>
<dbReference type="eggNOG" id="COG4113">
    <property type="taxonomic scope" value="Bacteria"/>
</dbReference>
<keyword evidence="4" id="KW-1185">Reference proteome</keyword>
<name>A0A073CGY5_PLAA1</name>
<gene>
    <name evidence="3" type="ORF">A19Y_1971</name>
</gene>
<sequence>MTVSLRCVIDTNICIKLFVADLLTSKVNQLFTHLDDPSVEFFVPDLFYIECANVLWKYVRANLYTAEQVKADLSDLKALRFQVISTKDLISNAVQIGLDYGITAYDGCYVALSEQVKAPLLTLDERLVNSLTGSRFDVRLFTTFSLK</sequence>
<dbReference type="Pfam" id="PF01850">
    <property type="entry name" value="PIN"/>
    <property type="match status" value="1"/>
</dbReference>
<dbReference type="STRING" id="388467.A19Y_1971"/>
<dbReference type="PANTHER" id="PTHR35901">
    <property type="entry name" value="RIBONUCLEASE VAPC3"/>
    <property type="match status" value="1"/>
</dbReference>
<organism evidence="3 4">
    <name type="scientific">Planktothrix agardhii (strain NIVA-CYA 126/8)</name>
    <dbReference type="NCBI Taxonomy" id="388467"/>
    <lineage>
        <taxon>Bacteria</taxon>
        <taxon>Bacillati</taxon>
        <taxon>Cyanobacteriota</taxon>
        <taxon>Cyanophyceae</taxon>
        <taxon>Oscillatoriophycideae</taxon>
        <taxon>Oscillatoriales</taxon>
        <taxon>Microcoleaceae</taxon>
        <taxon>Planktothrix</taxon>
    </lineage>
</organism>
<dbReference type="SUPFAM" id="SSF88723">
    <property type="entry name" value="PIN domain-like"/>
    <property type="match status" value="1"/>
</dbReference>
<feature type="domain" description="PIN" evidence="2">
    <location>
        <begin position="8"/>
        <end position="127"/>
    </location>
</feature>
<evidence type="ECO:0000313" key="4">
    <source>
        <dbReference type="Proteomes" id="UP000027395"/>
    </source>
</evidence>
<dbReference type="InterPro" id="IPR044153">
    <property type="entry name" value="PIN_Pae0151-like"/>
</dbReference>
<dbReference type="Proteomes" id="UP000027395">
    <property type="component" value="Chromosome"/>
</dbReference>
<keyword evidence="1" id="KW-0460">Magnesium</keyword>
<dbReference type="InterPro" id="IPR029060">
    <property type="entry name" value="PIN-like_dom_sf"/>
</dbReference>
<dbReference type="CDD" id="cd09873">
    <property type="entry name" value="PIN_Pae0151-like"/>
    <property type="match status" value="1"/>
</dbReference>